<dbReference type="InterPro" id="IPR006370">
    <property type="entry name" value="HB_polyprenyltransferase-like"/>
</dbReference>
<evidence type="ECO:0000256" key="1">
    <source>
        <dbReference type="ARBA" id="ARBA00001946"/>
    </source>
</evidence>
<dbReference type="InterPro" id="IPR039653">
    <property type="entry name" value="Prenyltransferase"/>
</dbReference>
<dbReference type="Gene3D" id="1.20.120.1780">
    <property type="entry name" value="UbiA prenyltransferase"/>
    <property type="match status" value="1"/>
</dbReference>
<keyword evidence="9" id="KW-0831">Ubiquinone biosynthesis</keyword>
<dbReference type="InterPro" id="IPR000537">
    <property type="entry name" value="UbiA_prenyltransferase"/>
</dbReference>
<evidence type="ECO:0000256" key="9">
    <source>
        <dbReference type="HAMAP-Rule" id="MF_03189"/>
    </source>
</evidence>
<comment type="subcellular location">
    <subcellularLocation>
        <location evidence="2">Membrane</location>
        <topology evidence="2">Multi-pass membrane protein</topology>
    </subcellularLocation>
    <subcellularLocation>
        <location evidence="9">Mitochondrion inner membrane</location>
        <topology evidence="9">Multi-pass membrane protein</topology>
        <orientation evidence="9">Matrix side</orientation>
    </subcellularLocation>
</comment>
<feature type="transmembrane region" description="Helical" evidence="9">
    <location>
        <begin position="294"/>
        <end position="313"/>
    </location>
</feature>
<keyword evidence="9" id="KW-0496">Mitochondrion</keyword>
<dbReference type="InterPro" id="IPR044878">
    <property type="entry name" value="UbiA_sf"/>
</dbReference>
<gene>
    <name evidence="11" type="ORF">TEOVI_000746700</name>
</gene>
<comment type="function">
    <text evidence="9">Catalyzes the prenylation of para-hydroxybenzoate (PHB) with an all-trans polyprenyl group. Mediates the second step in the final reaction sequence of coenzyme Q (CoQ) biosynthesis, which is the condensation of the polyisoprenoid side chain with PHB, generating the first membrane-bound Q intermediate.</text>
</comment>
<feature type="transmembrane region" description="Helical" evidence="9">
    <location>
        <begin position="92"/>
        <end position="111"/>
    </location>
</feature>
<keyword evidence="5 9" id="KW-0808">Transferase</keyword>
<keyword evidence="9" id="KW-0999">Mitochondrion inner membrane</keyword>
<keyword evidence="12" id="KW-1185">Reference proteome</keyword>
<evidence type="ECO:0000256" key="3">
    <source>
        <dbReference type="ARBA" id="ARBA00005179"/>
    </source>
</evidence>
<comment type="pathway">
    <text evidence="9">Cofactor biosynthesis; ubiquinone biosynthesis.</text>
</comment>
<dbReference type="EMBL" id="CZPT02000897">
    <property type="protein sequence ID" value="SCU68142.1"/>
    <property type="molecule type" value="Genomic_DNA"/>
</dbReference>
<dbReference type="Proteomes" id="UP000195570">
    <property type="component" value="Unassembled WGS sequence"/>
</dbReference>
<dbReference type="Gene3D" id="1.10.357.140">
    <property type="entry name" value="UbiA prenyltransferase"/>
    <property type="match status" value="1"/>
</dbReference>
<dbReference type="GO" id="GO:0008412">
    <property type="term" value="F:4-hydroxybenzoate polyprenyltransferase activity"/>
    <property type="evidence" value="ECO:0007669"/>
    <property type="project" value="UniProtKB-EC"/>
</dbReference>
<feature type="transmembrane region" description="Helical" evidence="9">
    <location>
        <begin position="251"/>
        <end position="270"/>
    </location>
</feature>
<evidence type="ECO:0000256" key="4">
    <source>
        <dbReference type="ARBA" id="ARBA00005985"/>
    </source>
</evidence>
<feature type="transmembrane region" description="Helical" evidence="9">
    <location>
        <begin position="352"/>
        <end position="373"/>
    </location>
</feature>
<keyword evidence="6 9" id="KW-0812">Transmembrane</keyword>
<dbReference type="FunFam" id="1.20.120.1780:FF:000001">
    <property type="entry name" value="4-hydroxybenzoate octaprenyltransferase"/>
    <property type="match status" value="1"/>
</dbReference>
<feature type="transmembrane region" description="Helical" evidence="9">
    <location>
        <begin position="123"/>
        <end position="146"/>
    </location>
</feature>
<dbReference type="VEuPathDB" id="TriTrypDB:TEOVI_000746700"/>
<dbReference type="Pfam" id="PF01040">
    <property type="entry name" value="UbiA"/>
    <property type="match status" value="1"/>
</dbReference>
<dbReference type="PROSITE" id="PS00943">
    <property type="entry name" value="UBIA"/>
    <property type="match status" value="1"/>
</dbReference>
<dbReference type="GO" id="GO:0006744">
    <property type="term" value="P:ubiquinone biosynthetic process"/>
    <property type="evidence" value="ECO:0007669"/>
    <property type="project" value="UniProtKB-UniRule"/>
</dbReference>
<comment type="catalytic activity">
    <reaction evidence="9">
        <text>an all-trans-polyprenyl diphosphate + 4-hydroxybenzoate = a 4-hydroxy-3-(all-trans-polyprenyl)benzoate + diphosphate</text>
        <dbReference type="Rhea" id="RHEA:44504"/>
        <dbReference type="Rhea" id="RHEA-COMP:9514"/>
        <dbReference type="Rhea" id="RHEA-COMP:9564"/>
        <dbReference type="ChEBI" id="CHEBI:17879"/>
        <dbReference type="ChEBI" id="CHEBI:33019"/>
        <dbReference type="ChEBI" id="CHEBI:58914"/>
        <dbReference type="ChEBI" id="CHEBI:78396"/>
        <dbReference type="EC" id="2.5.1.39"/>
    </reaction>
</comment>
<accession>A0A1G4I7X3</accession>
<reference evidence="11" key="1">
    <citation type="submission" date="2016-09" db="EMBL/GenBank/DDBJ databases">
        <authorList>
            <person name="Hebert L."/>
            <person name="Moumen B."/>
        </authorList>
    </citation>
    <scope>NUCLEOTIDE SEQUENCE [LARGE SCALE GENOMIC DNA]</scope>
    <source>
        <strain evidence="11">OVI</strain>
    </source>
</reference>
<evidence type="ECO:0000256" key="8">
    <source>
        <dbReference type="ARBA" id="ARBA00023136"/>
    </source>
</evidence>
<evidence type="ECO:0000313" key="12">
    <source>
        <dbReference type="Proteomes" id="UP000195570"/>
    </source>
</evidence>
<dbReference type="InterPro" id="IPR030470">
    <property type="entry name" value="UbiA_prenylTrfase_CS"/>
</dbReference>
<evidence type="ECO:0000256" key="7">
    <source>
        <dbReference type="ARBA" id="ARBA00022989"/>
    </source>
</evidence>
<evidence type="ECO:0000256" key="10">
    <source>
        <dbReference type="SAM" id="MobiDB-lite"/>
    </source>
</evidence>
<evidence type="ECO:0000313" key="11">
    <source>
        <dbReference type="EMBL" id="SCU68142.1"/>
    </source>
</evidence>
<dbReference type="CDD" id="cd13959">
    <property type="entry name" value="PT_UbiA_COQ2"/>
    <property type="match status" value="1"/>
</dbReference>
<dbReference type="FunFam" id="1.10.357.140:FF:000008">
    <property type="entry name" value="4-hydroxybenzoate octaprenyltransferase"/>
    <property type="match status" value="1"/>
</dbReference>
<keyword evidence="9" id="KW-0414">Isoprene biosynthesis</keyword>
<proteinExistence type="inferred from homology"/>
<feature type="compositionally biased region" description="Basic and acidic residues" evidence="10">
    <location>
        <begin position="31"/>
        <end position="49"/>
    </location>
</feature>
<comment type="caution">
    <text evidence="11">The sequence shown here is derived from an EMBL/GenBank/DDBJ whole genome shotgun (WGS) entry which is preliminary data.</text>
</comment>
<evidence type="ECO:0000256" key="6">
    <source>
        <dbReference type="ARBA" id="ARBA00022692"/>
    </source>
</evidence>
<organism evidence="11 12">
    <name type="scientific">Trypanosoma equiperdum</name>
    <dbReference type="NCBI Taxonomy" id="5694"/>
    <lineage>
        <taxon>Eukaryota</taxon>
        <taxon>Discoba</taxon>
        <taxon>Euglenozoa</taxon>
        <taxon>Kinetoplastea</taxon>
        <taxon>Metakinetoplastina</taxon>
        <taxon>Trypanosomatida</taxon>
        <taxon>Trypanosomatidae</taxon>
        <taxon>Trypanosoma</taxon>
    </lineage>
</organism>
<dbReference type="RefSeq" id="XP_067079356.1">
    <property type="nucleotide sequence ID" value="XM_067223255.1"/>
</dbReference>
<dbReference type="HAMAP" id="MF_01635">
    <property type="entry name" value="UbiA"/>
    <property type="match status" value="1"/>
</dbReference>
<dbReference type="AlphaFoldDB" id="A0A1G4I7X3"/>
<feature type="region of interest" description="Disordered" evidence="10">
    <location>
        <begin position="31"/>
        <end position="56"/>
    </location>
</feature>
<name>A0A1G4I7X3_TRYEQ</name>
<feature type="transmembrane region" description="Helical" evidence="9">
    <location>
        <begin position="224"/>
        <end position="245"/>
    </location>
</feature>
<comment type="cofactor">
    <cofactor evidence="1 9">
        <name>Mg(2+)</name>
        <dbReference type="ChEBI" id="CHEBI:18420"/>
    </cofactor>
</comment>
<comment type="similarity">
    <text evidence="4 9">Belongs to the UbiA prenyltransferase family.</text>
</comment>
<sequence length="490" mass="54516">MLRRTIFLGRVTRSWTKGSIVKASAHFPDSVRADPAERRNEDSSPKESRTWSLHDGPCSEPLHVPKHIQWATQKVRVWGQLMRVDKAAAINLLLQPCYWGASLAVTRAIVWEGADPVVLFAPFIPVHLIVLFGAGAFLARGAGCIINDMCDRKFDRMVERTKTRPLASGVVSMKEASGLLITVAGFALVIALNLSPMALASAVALAPIAAVYPLMKRITYMPQLVLGLCFNGGIFVGYAAVLNRIDLAVTLPIYCSAVVWTVLYDTIYAYQDRADDLKCGVKSSAILIGDRKHILTFMILPIGMGILISGLMVSQSLPFYIGVLCCVWYLQGVVDNVNIYDAWSCGMGFRRNVRFAILVTFSLCLGNVLWALASEHQPEKDAASNAISEKSALMKFLLLNKEAEPMSYSVQDIRWVDRFAHPAFVAAQKAQHEGEEKTVVVPAWMRREYLGENVGTIMRFFGVDEEAIQTWQKWWYAQLDHYNMFSSIAV</sequence>
<comment type="pathway">
    <text evidence="3">Secondary metabolite biosynthesis.</text>
</comment>
<dbReference type="GeneID" id="92381401"/>
<feature type="transmembrane region" description="Helical" evidence="9">
    <location>
        <begin position="319"/>
        <end position="340"/>
    </location>
</feature>
<keyword evidence="7 9" id="KW-1133">Transmembrane helix</keyword>
<dbReference type="PANTHER" id="PTHR11048:SF28">
    <property type="entry name" value="4-HYDROXYBENZOATE POLYPRENYLTRANSFERASE, MITOCHONDRIAL"/>
    <property type="match status" value="1"/>
</dbReference>
<dbReference type="EC" id="2.5.1.39" evidence="9"/>
<dbReference type="GO" id="GO:0008299">
    <property type="term" value="P:isoprenoid biosynthetic process"/>
    <property type="evidence" value="ECO:0007669"/>
    <property type="project" value="UniProtKB-UniRule"/>
</dbReference>
<dbReference type="UniPathway" id="UPA00232"/>
<dbReference type="PANTHER" id="PTHR11048">
    <property type="entry name" value="PRENYLTRANSFERASES"/>
    <property type="match status" value="1"/>
</dbReference>
<dbReference type="GO" id="GO:0005743">
    <property type="term" value="C:mitochondrial inner membrane"/>
    <property type="evidence" value="ECO:0007669"/>
    <property type="project" value="UniProtKB-SubCell"/>
</dbReference>
<evidence type="ECO:0000256" key="2">
    <source>
        <dbReference type="ARBA" id="ARBA00004141"/>
    </source>
</evidence>
<protein>
    <recommendedName>
        <fullName evidence="9">4-hydroxybenzoate polyprenyltransferase, mitochondrial</fullName>
        <shortName evidence="9">4-HB polyprenyltransferase</shortName>
        <ecNumber evidence="9">2.5.1.39</ecNumber>
    </recommendedName>
    <alternativeName>
        <fullName evidence="9">Para-hydroxybenzoate--polyprenyltransferase</fullName>
        <shortName evidence="9">PHB:PPT</shortName>
        <shortName evidence="9">PHB:polyprenyltransferase</shortName>
    </alternativeName>
</protein>
<keyword evidence="8 9" id="KW-0472">Membrane</keyword>
<evidence type="ECO:0000256" key="5">
    <source>
        <dbReference type="ARBA" id="ARBA00022679"/>
    </source>
</evidence>